<sequence>MFDQFSYGYLGFIIDKNGVIHYLTGAPIYENGKRVTGLDRINMGAAKDWNISIS</sequence>
<dbReference type="AlphaFoldDB" id="A0A645IK17"/>
<name>A0A645IK17_9ZZZZ</name>
<protein>
    <submittedName>
        <fullName evidence="1">Uncharacterized protein</fullName>
    </submittedName>
</protein>
<evidence type="ECO:0000313" key="1">
    <source>
        <dbReference type="EMBL" id="MPN48654.1"/>
    </source>
</evidence>
<accession>A0A645IK17</accession>
<reference evidence="1" key="1">
    <citation type="submission" date="2019-08" db="EMBL/GenBank/DDBJ databases">
        <authorList>
            <person name="Kucharzyk K."/>
            <person name="Murdoch R.W."/>
            <person name="Higgins S."/>
            <person name="Loffler F."/>
        </authorList>
    </citation>
    <scope>NUCLEOTIDE SEQUENCE</scope>
</reference>
<organism evidence="1">
    <name type="scientific">bioreactor metagenome</name>
    <dbReference type="NCBI Taxonomy" id="1076179"/>
    <lineage>
        <taxon>unclassified sequences</taxon>
        <taxon>metagenomes</taxon>
        <taxon>ecological metagenomes</taxon>
    </lineage>
</organism>
<gene>
    <name evidence="1" type="ORF">SDC9_196265</name>
</gene>
<comment type="caution">
    <text evidence="1">The sequence shown here is derived from an EMBL/GenBank/DDBJ whole genome shotgun (WGS) entry which is preliminary data.</text>
</comment>
<proteinExistence type="predicted"/>
<dbReference type="EMBL" id="VSSQ01111172">
    <property type="protein sequence ID" value="MPN48654.1"/>
    <property type="molecule type" value="Genomic_DNA"/>
</dbReference>